<keyword evidence="2" id="KW-0472">Membrane</keyword>
<keyword evidence="4" id="KW-1185">Reference proteome</keyword>
<feature type="transmembrane region" description="Helical" evidence="2">
    <location>
        <begin position="182"/>
        <end position="204"/>
    </location>
</feature>
<name>A0A9Q0N7R9_9DIPT</name>
<reference evidence="3" key="1">
    <citation type="submission" date="2022-07" db="EMBL/GenBank/DDBJ databases">
        <authorList>
            <person name="Trinca V."/>
            <person name="Uliana J.V.C."/>
            <person name="Torres T.T."/>
            <person name="Ward R.J."/>
            <person name="Monesi N."/>
        </authorList>
    </citation>
    <scope>NUCLEOTIDE SEQUENCE</scope>
    <source>
        <strain evidence="3">HSMRA1968</strain>
        <tissue evidence="3">Whole embryos</tissue>
    </source>
</reference>
<dbReference type="Proteomes" id="UP001151699">
    <property type="component" value="Chromosome A"/>
</dbReference>
<keyword evidence="2" id="KW-0812">Transmembrane</keyword>
<comment type="caution">
    <text evidence="3">The sequence shown here is derived from an EMBL/GenBank/DDBJ whole genome shotgun (WGS) entry which is preliminary data.</text>
</comment>
<proteinExistence type="predicted"/>
<organism evidence="3 4">
    <name type="scientific">Pseudolycoriella hygida</name>
    <dbReference type="NCBI Taxonomy" id="35572"/>
    <lineage>
        <taxon>Eukaryota</taxon>
        <taxon>Metazoa</taxon>
        <taxon>Ecdysozoa</taxon>
        <taxon>Arthropoda</taxon>
        <taxon>Hexapoda</taxon>
        <taxon>Insecta</taxon>
        <taxon>Pterygota</taxon>
        <taxon>Neoptera</taxon>
        <taxon>Endopterygota</taxon>
        <taxon>Diptera</taxon>
        <taxon>Nematocera</taxon>
        <taxon>Sciaroidea</taxon>
        <taxon>Sciaridae</taxon>
        <taxon>Pseudolycoriella</taxon>
    </lineage>
</organism>
<evidence type="ECO:0000256" key="1">
    <source>
        <dbReference type="SAM" id="MobiDB-lite"/>
    </source>
</evidence>
<evidence type="ECO:0000313" key="3">
    <source>
        <dbReference type="EMBL" id="KAJ6645362.1"/>
    </source>
</evidence>
<sequence>MCSVELMKLNKRSMFVLFAFCGLISTVFTVEINSSSNINKSTNTSASVSKLSEMVMNNFVATTPKIDVSQTKIPSRYEQGLEDYEEAVARVEHIKEEQRSSSNLDQIASLFNTLSTAWKKTSENYKAARKVDANSNEDNESDKSETTELSIGDKDQSEGRYIKGDPLKGYYDFIITEGSYKFWAAFQLFTAGLMIYSTFAAIYYSKVNPIVSDYDYINYLGGGRSMADDPEPSENGSNLSSLLNSHWLQTAAHGFEFVLDAIDRLPQS</sequence>
<evidence type="ECO:0000256" key="2">
    <source>
        <dbReference type="SAM" id="Phobius"/>
    </source>
</evidence>
<dbReference type="OrthoDB" id="7614304at2759"/>
<protein>
    <submittedName>
        <fullName evidence="3">Uncharacterized protein</fullName>
    </submittedName>
</protein>
<evidence type="ECO:0000313" key="4">
    <source>
        <dbReference type="Proteomes" id="UP001151699"/>
    </source>
</evidence>
<keyword evidence="2" id="KW-1133">Transmembrane helix</keyword>
<feature type="compositionally biased region" description="Basic and acidic residues" evidence="1">
    <location>
        <begin position="141"/>
        <end position="152"/>
    </location>
</feature>
<dbReference type="EMBL" id="WJQU01000001">
    <property type="protein sequence ID" value="KAJ6645362.1"/>
    <property type="molecule type" value="Genomic_DNA"/>
</dbReference>
<dbReference type="AlphaFoldDB" id="A0A9Q0N7R9"/>
<feature type="region of interest" description="Disordered" evidence="1">
    <location>
        <begin position="128"/>
        <end position="152"/>
    </location>
</feature>
<gene>
    <name evidence="3" type="ORF">Bhyg_00568</name>
</gene>
<accession>A0A9Q0N7R9</accession>